<dbReference type="EMBL" id="JBHTIR010000152">
    <property type="protein sequence ID" value="MFD0850843.1"/>
    <property type="molecule type" value="Genomic_DNA"/>
</dbReference>
<evidence type="ECO:0000256" key="1">
    <source>
        <dbReference type="ARBA" id="ARBA00022448"/>
    </source>
</evidence>
<feature type="domain" description="ABC transporter" evidence="4">
    <location>
        <begin position="17"/>
        <end position="67"/>
    </location>
</feature>
<organism evidence="5 6">
    <name type="scientific">Actinomadura adrarensis</name>
    <dbReference type="NCBI Taxonomy" id="1819600"/>
    <lineage>
        <taxon>Bacteria</taxon>
        <taxon>Bacillati</taxon>
        <taxon>Actinomycetota</taxon>
        <taxon>Actinomycetes</taxon>
        <taxon>Streptosporangiales</taxon>
        <taxon>Thermomonosporaceae</taxon>
        <taxon>Actinomadura</taxon>
    </lineage>
</organism>
<name>A0ABW3C8K3_9ACTN</name>
<dbReference type="InterPro" id="IPR003439">
    <property type="entry name" value="ABC_transporter-like_ATP-bd"/>
</dbReference>
<dbReference type="Gene3D" id="3.40.50.300">
    <property type="entry name" value="P-loop containing nucleotide triphosphate hydrolases"/>
    <property type="match status" value="1"/>
</dbReference>
<dbReference type="InterPro" id="IPR051120">
    <property type="entry name" value="ABC_AA/LPS_Transport"/>
</dbReference>
<dbReference type="SUPFAM" id="SSF52540">
    <property type="entry name" value="P-loop containing nucleoside triphosphate hydrolases"/>
    <property type="match status" value="1"/>
</dbReference>
<feature type="non-terminal residue" evidence="5">
    <location>
        <position position="74"/>
    </location>
</feature>
<sequence length="74" mass="7831">MLEVHDLTIRFGGITALDGVGFNVERGTMAGLIGPNGAGKTTLFNCLTRRYEADEGRVAYAGEDLLAKPPHAIA</sequence>
<accession>A0ABW3C8K3</accession>
<comment type="caution">
    <text evidence="5">The sequence shown here is derived from an EMBL/GenBank/DDBJ whole genome shotgun (WGS) entry which is preliminary data.</text>
</comment>
<keyword evidence="3 5" id="KW-0067">ATP-binding</keyword>
<dbReference type="Pfam" id="PF00005">
    <property type="entry name" value="ABC_tran"/>
    <property type="match status" value="1"/>
</dbReference>
<reference evidence="6" key="1">
    <citation type="journal article" date="2019" name="Int. J. Syst. Evol. Microbiol.">
        <title>The Global Catalogue of Microorganisms (GCM) 10K type strain sequencing project: providing services to taxonomists for standard genome sequencing and annotation.</title>
        <authorList>
            <consortium name="The Broad Institute Genomics Platform"/>
            <consortium name="The Broad Institute Genome Sequencing Center for Infectious Disease"/>
            <person name="Wu L."/>
            <person name="Ma J."/>
        </authorList>
    </citation>
    <scope>NUCLEOTIDE SEQUENCE [LARGE SCALE GENOMIC DNA]</scope>
    <source>
        <strain evidence="6">JCM 31696</strain>
    </source>
</reference>
<keyword evidence="2" id="KW-0547">Nucleotide-binding</keyword>
<evidence type="ECO:0000313" key="5">
    <source>
        <dbReference type="EMBL" id="MFD0850843.1"/>
    </source>
</evidence>
<proteinExistence type="predicted"/>
<evidence type="ECO:0000313" key="6">
    <source>
        <dbReference type="Proteomes" id="UP001597083"/>
    </source>
</evidence>
<gene>
    <name evidence="5" type="ORF">ACFQ07_01230</name>
</gene>
<keyword evidence="1" id="KW-0813">Transport</keyword>
<dbReference type="PANTHER" id="PTHR45772">
    <property type="entry name" value="CONSERVED COMPONENT OF ABC TRANSPORTER FOR NATURAL AMINO ACIDS-RELATED"/>
    <property type="match status" value="1"/>
</dbReference>
<dbReference type="Proteomes" id="UP001597083">
    <property type="component" value="Unassembled WGS sequence"/>
</dbReference>
<evidence type="ECO:0000259" key="4">
    <source>
        <dbReference type="Pfam" id="PF00005"/>
    </source>
</evidence>
<evidence type="ECO:0000256" key="2">
    <source>
        <dbReference type="ARBA" id="ARBA00022741"/>
    </source>
</evidence>
<protein>
    <submittedName>
        <fullName evidence="5">ATP-binding cassette domain-containing protein</fullName>
    </submittedName>
</protein>
<keyword evidence="6" id="KW-1185">Reference proteome</keyword>
<evidence type="ECO:0000256" key="3">
    <source>
        <dbReference type="ARBA" id="ARBA00022840"/>
    </source>
</evidence>
<dbReference type="InterPro" id="IPR027417">
    <property type="entry name" value="P-loop_NTPase"/>
</dbReference>
<dbReference type="GO" id="GO:0005524">
    <property type="term" value="F:ATP binding"/>
    <property type="evidence" value="ECO:0007669"/>
    <property type="project" value="UniProtKB-KW"/>
</dbReference>